<dbReference type="AlphaFoldDB" id="A0A3M7Q747"/>
<sequence length="457" mass="54042">MYTLGCQVFKKITPNIELEEEINKNNNISKNGDNYQLTDLNQVQYTQSQLLDYLYKSTGMLKLAERYDFMPDIFKLVVAIYESNRDYEQLQQTHLNIQKAYSYLAERDQRSKDKPLATFYRVSFYGKAFEQENNKVYIYKEPGNTKLFEICDRLRKVYSKRFGKKESVEILSDSRKPNELNLDTESKNYIQVTYVQPYFEENDTLESPITYFERNNNLKKFYYEVPYQMKEKDCNNDCIELQPQQHAELLNLCKRKIILETSNWFPYVKKRILVVYEKPIELNPLETAIDEIRLKIEDFESILKKKDITLLELYLQGGIMPQVHKGPLAYAEAFLDPNEFNSKYSKELKKKFKLTFKRLVDSYKKGIDLYFQLSKKITESCADVQLNSKNSAISISNQTNKYLEMYRILSEKFAELENNFRNLLLIDGDFELYQLQLNNSQLARLIMDSTTVSSSQA</sequence>
<name>A0A3M7Q747_BRAPC</name>
<comment type="similarity">
    <text evidence="2">Belongs to the DOCK family.</text>
</comment>
<dbReference type="InterPro" id="IPR027357">
    <property type="entry name" value="DOCKER_dom"/>
</dbReference>
<dbReference type="InterPro" id="IPR043162">
    <property type="entry name" value="DOCK_C_lobe_C"/>
</dbReference>
<dbReference type="Pfam" id="PF06920">
    <property type="entry name" value="DHR-2_Lobe_A"/>
    <property type="match status" value="1"/>
</dbReference>
<keyword evidence="1" id="KW-0344">Guanine-nucleotide releasing factor</keyword>
<gene>
    <name evidence="4" type="ORF">BpHYR1_010769</name>
</gene>
<dbReference type="STRING" id="10195.A0A3M7Q747"/>
<dbReference type="GO" id="GO:0007264">
    <property type="term" value="P:small GTPase-mediated signal transduction"/>
    <property type="evidence" value="ECO:0007669"/>
    <property type="project" value="InterPro"/>
</dbReference>
<dbReference type="InterPro" id="IPR046769">
    <property type="entry name" value="DOCKER_Lobe_A"/>
</dbReference>
<dbReference type="PROSITE" id="PS51651">
    <property type="entry name" value="DOCKER"/>
    <property type="match status" value="1"/>
</dbReference>
<dbReference type="PANTHER" id="PTHR23317">
    <property type="entry name" value="DEDICATOR OF CYTOKINESIS DOCK"/>
    <property type="match status" value="1"/>
</dbReference>
<accession>A0A3M7Q747</accession>
<evidence type="ECO:0000313" key="4">
    <source>
        <dbReference type="EMBL" id="RNA06745.1"/>
    </source>
</evidence>
<evidence type="ECO:0000313" key="5">
    <source>
        <dbReference type="Proteomes" id="UP000276133"/>
    </source>
</evidence>
<organism evidence="4 5">
    <name type="scientific">Brachionus plicatilis</name>
    <name type="common">Marine rotifer</name>
    <name type="synonym">Brachionus muelleri</name>
    <dbReference type="NCBI Taxonomy" id="10195"/>
    <lineage>
        <taxon>Eukaryota</taxon>
        <taxon>Metazoa</taxon>
        <taxon>Spiralia</taxon>
        <taxon>Gnathifera</taxon>
        <taxon>Rotifera</taxon>
        <taxon>Eurotatoria</taxon>
        <taxon>Monogononta</taxon>
        <taxon>Pseudotrocha</taxon>
        <taxon>Ploima</taxon>
        <taxon>Brachionidae</taxon>
        <taxon>Brachionus</taxon>
    </lineage>
</organism>
<dbReference type="Pfam" id="PF20422">
    <property type="entry name" value="DHR-2_Lobe_B"/>
    <property type="match status" value="1"/>
</dbReference>
<evidence type="ECO:0000256" key="2">
    <source>
        <dbReference type="PROSITE-ProRule" id="PRU00984"/>
    </source>
</evidence>
<keyword evidence="5" id="KW-1185">Reference proteome</keyword>
<dbReference type="InterPro" id="IPR026791">
    <property type="entry name" value="DOCK"/>
</dbReference>
<feature type="domain" description="DOCKER" evidence="3">
    <location>
        <begin position="1"/>
        <end position="408"/>
    </location>
</feature>
<comment type="caution">
    <text evidence="4">The sequence shown here is derived from an EMBL/GenBank/DDBJ whole genome shotgun (WGS) entry which is preliminary data.</text>
</comment>
<evidence type="ECO:0000256" key="1">
    <source>
        <dbReference type="ARBA" id="ARBA00022658"/>
    </source>
</evidence>
<dbReference type="Proteomes" id="UP000276133">
    <property type="component" value="Unassembled WGS sequence"/>
</dbReference>
<protein>
    <submittedName>
        <fullName evidence="4">Dedicator of cytokinesis 9-like</fullName>
    </submittedName>
</protein>
<evidence type="ECO:0000259" key="3">
    <source>
        <dbReference type="PROSITE" id="PS51651"/>
    </source>
</evidence>
<dbReference type="GO" id="GO:0005085">
    <property type="term" value="F:guanyl-nucleotide exchange factor activity"/>
    <property type="evidence" value="ECO:0007669"/>
    <property type="project" value="UniProtKB-KW"/>
</dbReference>
<dbReference type="OrthoDB" id="47328at2759"/>
<dbReference type="Pfam" id="PF20421">
    <property type="entry name" value="DHR-2_Lobe_C"/>
    <property type="match status" value="1"/>
</dbReference>
<reference evidence="4 5" key="1">
    <citation type="journal article" date="2018" name="Sci. Rep.">
        <title>Genomic signatures of local adaptation to the degree of environmental predictability in rotifers.</title>
        <authorList>
            <person name="Franch-Gras L."/>
            <person name="Hahn C."/>
            <person name="Garcia-Roger E.M."/>
            <person name="Carmona M.J."/>
            <person name="Serra M."/>
            <person name="Gomez A."/>
        </authorList>
    </citation>
    <scope>NUCLEOTIDE SEQUENCE [LARGE SCALE GENOMIC DNA]</scope>
    <source>
        <strain evidence="4">HYR1</strain>
    </source>
</reference>
<dbReference type="Gene3D" id="1.20.58.740">
    <property type="match status" value="1"/>
</dbReference>
<dbReference type="InterPro" id="IPR046770">
    <property type="entry name" value="DOCKER_Lobe_B"/>
</dbReference>
<dbReference type="EMBL" id="REGN01007297">
    <property type="protein sequence ID" value="RNA06745.1"/>
    <property type="molecule type" value="Genomic_DNA"/>
</dbReference>
<dbReference type="InterPro" id="IPR043161">
    <property type="entry name" value="DOCK_C_lobe_A"/>
</dbReference>
<dbReference type="InterPro" id="IPR046773">
    <property type="entry name" value="DOCKER_Lobe_C"/>
</dbReference>
<dbReference type="Gene3D" id="1.25.40.410">
    <property type="match status" value="1"/>
</dbReference>
<proteinExistence type="inferred from homology"/>
<dbReference type="PANTHER" id="PTHR23317:SF26">
    <property type="entry name" value="ZIZIMIN, ISOFORM K"/>
    <property type="match status" value="1"/>
</dbReference>